<evidence type="ECO:0000256" key="2">
    <source>
        <dbReference type="SAM" id="Phobius"/>
    </source>
</evidence>
<reference evidence="3" key="1">
    <citation type="submission" date="2020-11" db="EMBL/GenBank/DDBJ databases">
        <authorList>
            <person name="Tran Van P."/>
        </authorList>
    </citation>
    <scope>NUCLEOTIDE SEQUENCE</scope>
</reference>
<name>A0A7R8VVE4_TIMDO</name>
<feature type="transmembrane region" description="Helical" evidence="2">
    <location>
        <begin position="12"/>
        <end position="34"/>
    </location>
</feature>
<dbReference type="PANTHER" id="PTHR10106">
    <property type="entry name" value="CYTOCHROME B561-RELATED"/>
    <property type="match status" value="1"/>
</dbReference>
<organism evidence="3">
    <name type="scientific">Timema douglasi</name>
    <name type="common">Walking stick</name>
    <dbReference type="NCBI Taxonomy" id="61478"/>
    <lineage>
        <taxon>Eukaryota</taxon>
        <taxon>Metazoa</taxon>
        <taxon>Ecdysozoa</taxon>
        <taxon>Arthropoda</taxon>
        <taxon>Hexapoda</taxon>
        <taxon>Insecta</taxon>
        <taxon>Pterygota</taxon>
        <taxon>Neoptera</taxon>
        <taxon>Polyneoptera</taxon>
        <taxon>Phasmatodea</taxon>
        <taxon>Timematodea</taxon>
        <taxon>Timematoidea</taxon>
        <taxon>Timematidae</taxon>
        <taxon>Timema</taxon>
    </lineage>
</organism>
<accession>A0A7R8VVE4</accession>
<comment type="cofactor">
    <cofactor evidence="1">
        <name>heme b</name>
        <dbReference type="ChEBI" id="CHEBI:60344"/>
    </cofactor>
</comment>
<dbReference type="InterPro" id="IPR043205">
    <property type="entry name" value="CYB561/CYBRD1-like"/>
</dbReference>
<keyword evidence="2" id="KW-1133">Transmembrane helix</keyword>
<sequence length="124" mass="14061">MESPPETNLKGFSIAFGTTEFLGALAVVMMTVWVGHYRGGYSWSSLEPDLEFNWHPVLMTVSLIFLYGNYYWDMAMAMGASKRQAGPAARLYLRYPNKRHPSVTVFCQLELHCQETSQIGPAQY</sequence>
<feature type="transmembrane region" description="Helical" evidence="2">
    <location>
        <begin position="54"/>
        <end position="72"/>
    </location>
</feature>
<evidence type="ECO:0000256" key="1">
    <source>
        <dbReference type="ARBA" id="ARBA00001970"/>
    </source>
</evidence>
<dbReference type="EMBL" id="OA571796">
    <property type="protein sequence ID" value="CAD7204185.1"/>
    <property type="molecule type" value="Genomic_DNA"/>
</dbReference>
<dbReference type="AlphaFoldDB" id="A0A7R8VVE4"/>
<dbReference type="Gene3D" id="1.20.120.1770">
    <property type="match status" value="1"/>
</dbReference>
<evidence type="ECO:0008006" key="4">
    <source>
        <dbReference type="Google" id="ProtNLM"/>
    </source>
</evidence>
<proteinExistence type="predicted"/>
<gene>
    <name evidence="3" type="ORF">TDIB3V08_LOCUS10347</name>
</gene>
<keyword evidence="2" id="KW-0812">Transmembrane</keyword>
<keyword evidence="2" id="KW-0472">Membrane</keyword>
<dbReference type="GO" id="GO:0016491">
    <property type="term" value="F:oxidoreductase activity"/>
    <property type="evidence" value="ECO:0007669"/>
    <property type="project" value="InterPro"/>
</dbReference>
<evidence type="ECO:0000313" key="3">
    <source>
        <dbReference type="EMBL" id="CAD7204185.1"/>
    </source>
</evidence>
<dbReference type="PANTHER" id="PTHR10106:SF0">
    <property type="entry name" value="LD36721P"/>
    <property type="match status" value="1"/>
</dbReference>
<protein>
    <recommendedName>
        <fullName evidence="4">Cytochrome b561</fullName>
    </recommendedName>
</protein>